<dbReference type="EMBL" id="BAAAPC010000011">
    <property type="protein sequence ID" value="GAA1999235.1"/>
    <property type="molecule type" value="Genomic_DNA"/>
</dbReference>
<dbReference type="InterPro" id="IPR004360">
    <property type="entry name" value="Glyas_Fos-R_dOase_dom"/>
</dbReference>
<reference evidence="3 4" key="1">
    <citation type="journal article" date="2019" name="Int. J. Syst. Evol. Microbiol.">
        <title>The Global Catalogue of Microorganisms (GCM) 10K type strain sequencing project: providing services to taxonomists for standard genome sequencing and annotation.</title>
        <authorList>
            <consortium name="The Broad Institute Genomics Platform"/>
            <consortium name="The Broad Institute Genome Sequencing Center for Infectious Disease"/>
            <person name="Wu L."/>
            <person name="Ma J."/>
        </authorList>
    </citation>
    <scope>NUCLEOTIDE SEQUENCE [LARGE SCALE GENOMIC DNA]</scope>
    <source>
        <strain evidence="3 4">JCM 15313</strain>
    </source>
</reference>
<dbReference type="InterPro" id="IPR029068">
    <property type="entry name" value="Glyas_Bleomycin-R_OHBP_Dase"/>
</dbReference>
<organism evidence="3 4">
    <name type="scientific">Nocardiopsis rhodophaea</name>
    <dbReference type="NCBI Taxonomy" id="280238"/>
    <lineage>
        <taxon>Bacteria</taxon>
        <taxon>Bacillati</taxon>
        <taxon>Actinomycetota</taxon>
        <taxon>Actinomycetes</taxon>
        <taxon>Streptosporangiales</taxon>
        <taxon>Nocardiopsidaceae</taxon>
        <taxon>Nocardiopsis</taxon>
    </lineage>
</organism>
<dbReference type="InterPro" id="IPR051785">
    <property type="entry name" value="MMCE/EMCE_epimerase"/>
</dbReference>
<dbReference type="Proteomes" id="UP001501585">
    <property type="component" value="Unassembled WGS sequence"/>
</dbReference>
<feature type="domain" description="VOC" evidence="2">
    <location>
        <begin position="10"/>
        <end position="156"/>
    </location>
</feature>
<gene>
    <name evidence="3" type="ORF">GCM10009799_27990</name>
</gene>
<keyword evidence="1" id="KW-0479">Metal-binding</keyword>
<evidence type="ECO:0000313" key="4">
    <source>
        <dbReference type="Proteomes" id="UP001501585"/>
    </source>
</evidence>
<dbReference type="Gene3D" id="3.10.180.10">
    <property type="entry name" value="2,3-Dihydroxybiphenyl 1,2-Dioxygenase, domain 1"/>
    <property type="match status" value="1"/>
</dbReference>
<comment type="caution">
    <text evidence="3">The sequence shown here is derived from an EMBL/GenBank/DDBJ whole genome shotgun (WGS) entry which is preliminary data.</text>
</comment>
<dbReference type="RefSeq" id="WP_344101067.1">
    <property type="nucleotide sequence ID" value="NZ_BAAAPC010000011.1"/>
</dbReference>
<sequence>MGTSPRTHRGFDHFALRAADFDATVRFYEQALGFHVVYEWNSPGVVGRCAFLDAGNGVYLELFDAPTAVPGGPAAPDPEAPRSSDEERAAHSALLHICLRTDDVDAAYDHALENGARPMQAPAHLPQKGLHGHVDGKIRLAFVYGLDGEVIEFIQRPDFESEEGK</sequence>
<proteinExistence type="predicted"/>
<dbReference type="InterPro" id="IPR037523">
    <property type="entry name" value="VOC_core"/>
</dbReference>
<protein>
    <recommendedName>
        <fullName evidence="2">VOC domain-containing protein</fullName>
    </recommendedName>
</protein>
<dbReference type="Pfam" id="PF00903">
    <property type="entry name" value="Glyoxalase"/>
    <property type="match status" value="1"/>
</dbReference>
<accession>A0ABN2T5I0</accession>
<dbReference type="SUPFAM" id="SSF54593">
    <property type="entry name" value="Glyoxalase/Bleomycin resistance protein/Dihydroxybiphenyl dioxygenase"/>
    <property type="match status" value="1"/>
</dbReference>
<dbReference type="PROSITE" id="PS51819">
    <property type="entry name" value="VOC"/>
    <property type="match status" value="1"/>
</dbReference>
<name>A0ABN2T5I0_9ACTN</name>
<evidence type="ECO:0000313" key="3">
    <source>
        <dbReference type="EMBL" id="GAA1999235.1"/>
    </source>
</evidence>
<keyword evidence="4" id="KW-1185">Reference proteome</keyword>
<dbReference type="PANTHER" id="PTHR43048:SF6">
    <property type="entry name" value="BLR8189 PROTEIN"/>
    <property type="match status" value="1"/>
</dbReference>
<evidence type="ECO:0000256" key="1">
    <source>
        <dbReference type="ARBA" id="ARBA00022723"/>
    </source>
</evidence>
<dbReference type="PANTHER" id="PTHR43048">
    <property type="entry name" value="METHYLMALONYL-COA EPIMERASE"/>
    <property type="match status" value="1"/>
</dbReference>
<evidence type="ECO:0000259" key="2">
    <source>
        <dbReference type="PROSITE" id="PS51819"/>
    </source>
</evidence>